<reference evidence="5 6" key="1">
    <citation type="submission" date="2022-05" db="EMBL/GenBank/DDBJ databases">
        <authorList>
            <consortium name="Genoscope - CEA"/>
            <person name="William W."/>
        </authorList>
    </citation>
    <scope>NUCLEOTIDE SEQUENCE [LARGE SCALE GENOMIC DNA]</scope>
</reference>
<gene>
    <name evidence="5" type="ORF">PEVE_00008825</name>
</gene>
<keyword evidence="6" id="KW-1185">Reference proteome</keyword>
<feature type="domain" description="Pseudouridine synthase RsuA/RluA-like" evidence="4">
    <location>
        <begin position="145"/>
        <end position="290"/>
    </location>
</feature>
<dbReference type="PROSITE" id="PS50889">
    <property type="entry name" value="S4"/>
    <property type="match status" value="1"/>
</dbReference>
<dbReference type="EMBL" id="CALNXI010000160">
    <property type="protein sequence ID" value="CAH3020816.1"/>
    <property type="molecule type" value="Genomic_DNA"/>
</dbReference>
<organism evidence="5 6">
    <name type="scientific">Porites evermanni</name>
    <dbReference type="NCBI Taxonomy" id="104178"/>
    <lineage>
        <taxon>Eukaryota</taxon>
        <taxon>Metazoa</taxon>
        <taxon>Cnidaria</taxon>
        <taxon>Anthozoa</taxon>
        <taxon>Hexacorallia</taxon>
        <taxon>Scleractinia</taxon>
        <taxon>Fungiina</taxon>
        <taxon>Poritidae</taxon>
        <taxon>Porites</taxon>
    </lineage>
</organism>
<dbReference type="NCBIfam" id="TIGR00005">
    <property type="entry name" value="rluA_subfam"/>
    <property type="match status" value="1"/>
</dbReference>
<feature type="region of interest" description="Disordered" evidence="3">
    <location>
        <begin position="385"/>
        <end position="405"/>
    </location>
</feature>
<feature type="non-terminal residue" evidence="5">
    <location>
        <position position="437"/>
    </location>
</feature>
<sequence>MADSGQSKRAVKRKAKLEARKQKQKQPKLESNRKPGFDQNLLEETTCYVKNGLRHVHPYYFTFTTYCKGRWVGRTLMDVFKEEFRSETEEYYEKAIKAGKITVNGGVAFQDTMLKDNDIICNKVHRHEPPVVGDPFEIVELNESMVVLNKPSSIPVHPCGRYRHNTVVFILGKEHGLANLFTIHRIDRLTSGILIFARTLSKAQELERQVRDREIVKEYVCRVQGEFPSEIVDCQEPIMVESHKIGICRVSANGKPCRTVFTRIHFNGKSSVVKCVPYTGRMHQIRVHLQWLGYPIINDPIYNHTAWGPHRGRGGVSVELVKKVISFLMSAFILINSTSCNDKEDSNEYFERGASAACIFIYKAYQDALTEKLDRNKTDAIARMASQEKDSGTLSSDSEENSNCNQYHDKDCSECHIIRSDPTRSELTMFLHALSYK</sequence>
<dbReference type="PANTHER" id="PTHR21600:SF40">
    <property type="entry name" value="PSEUDOURIDYLATE SYNTHASE RPUSD2"/>
    <property type="match status" value="1"/>
</dbReference>
<feature type="region of interest" description="Disordered" evidence="3">
    <location>
        <begin position="1"/>
        <end position="36"/>
    </location>
</feature>
<dbReference type="InterPro" id="IPR006145">
    <property type="entry name" value="PsdUridine_synth_RsuA/RluA"/>
</dbReference>
<keyword evidence="2" id="KW-0413">Isomerase</keyword>
<feature type="compositionally biased region" description="Basic and acidic residues" evidence="3">
    <location>
        <begin position="16"/>
        <end position="36"/>
    </location>
</feature>
<dbReference type="Pfam" id="PF00849">
    <property type="entry name" value="PseudoU_synth_2"/>
    <property type="match status" value="1"/>
</dbReference>
<dbReference type="InterPro" id="IPR020103">
    <property type="entry name" value="PsdUridine_synth_cat_dom_sf"/>
</dbReference>
<comment type="catalytic activity">
    <reaction evidence="2">
        <text>a uridine in RNA = a pseudouridine in RNA</text>
        <dbReference type="Rhea" id="RHEA:48348"/>
        <dbReference type="Rhea" id="RHEA-COMP:12068"/>
        <dbReference type="Rhea" id="RHEA-COMP:12069"/>
        <dbReference type="ChEBI" id="CHEBI:65314"/>
        <dbReference type="ChEBI" id="CHEBI:65315"/>
    </reaction>
</comment>
<comment type="function">
    <text evidence="2">Responsible for synthesis of pseudouridine from uracil.</text>
</comment>
<dbReference type="InterPro" id="IPR006224">
    <property type="entry name" value="PsdUridine_synth_RluA-like_CS"/>
</dbReference>
<dbReference type="InterPro" id="IPR050188">
    <property type="entry name" value="RluA_PseudoU_synthase"/>
</dbReference>
<protein>
    <recommendedName>
        <fullName evidence="2">Pseudouridine synthase</fullName>
        <ecNumber evidence="2">5.4.99.-</ecNumber>
    </recommendedName>
</protein>
<dbReference type="PANTHER" id="PTHR21600">
    <property type="entry name" value="MITOCHONDRIAL RNA PSEUDOURIDINE SYNTHASE"/>
    <property type="match status" value="1"/>
</dbReference>
<accession>A0ABN8LYV2</accession>
<feature type="compositionally biased region" description="Polar residues" evidence="3">
    <location>
        <begin position="392"/>
        <end position="405"/>
    </location>
</feature>
<dbReference type="CDD" id="cd02557">
    <property type="entry name" value="PseudoU_synth_ScRIB2"/>
    <property type="match status" value="1"/>
</dbReference>
<dbReference type="PROSITE" id="PS01129">
    <property type="entry name" value="PSI_RLU"/>
    <property type="match status" value="1"/>
</dbReference>
<dbReference type="Proteomes" id="UP001159427">
    <property type="component" value="Unassembled WGS sequence"/>
</dbReference>
<evidence type="ECO:0000256" key="1">
    <source>
        <dbReference type="PROSITE-ProRule" id="PRU00182"/>
    </source>
</evidence>
<dbReference type="EC" id="5.4.99.-" evidence="2"/>
<comment type="similarity">
    <text evidence="2">Belongs to the pseudouridine synthase RluA family.</text>
</comment>
<keyword evidence="1" id="KW-0694">RNA-binding</keyword>
<name>A0ABN8LYV2_9CNID</name>
<comment type="caution">
    <text evidence="5">The sequence shown here is derived from an EMBL/GenBank/DDBJ whole genome shotgun (WGS) entry which is preliminary data.</text>
</comment>
<dbReference type="SUPFAM" id="SSF55120">
    <property type="entry name" value="Pseudouridine synthase"/>
    <property type="match status" value="1"/>
</dbReference>
<evidence type="ECO:0000313" key="5">
    <source>
        <dbReference type="EMBL" id="CAH3020816.1"/>
    </source>
</evidence>
<evidence type="ECO:0000313" key="6">
    <source>
        <dbReference type="Proteomes" id="UP001159427"/>
    </source>
</evidence>
<proteinExistence type="inferred from homology"/>
<evidence type="ECO:0000259" key="4">
    <source>
        <dbReference type="Pfam" id="PF00849"/>
    </source>
</evidence>
<dbReference type="InterPro" id="IPR006225">
    <property type="entry name" value="PsdUridine_synth_RluC/D"/>
</dbReference>
<evidence type="ECO:0000256" key="3">
    <source>
        <dbReference type="SAM" id="MobiDB-lite"/>
    </source>
</evidence>
<dbReference type="Gene3D" id="3.30.2350.10">
    <property type="entry name" value="Pseudouridine synthase"/>
    <property type="match status" value="1"/>
</dbReference>
<evidence type="ECO:0000256" key="2">
    <source>
        <dbReference type="RuleBase" id="RU362028"/>
    </source>
</evidence>